<proteinExistence type="predicted"/>
<keyword evidence="5" id="KW-1185">Reference proteome</keyword>
<dbReference type="SUPFAM" id="SSF51735">
    <property type="entry name" value="NAD(P)-binding Rossmann-fold domains"/>
    <property type="match status" value="1"/>
</dbReference>
<organism evidence="4 5">
    <name type="scientific">Candolleomyces aberdarensis</name>
    <dbReference type="NCBI Taxonomy" id="2316362"/>
    <lineage>
        <taxon>Eukaryota</taxon>
        <taxon>Fungi</taxon>
        <taxon>Dikarya</taxon>
        <taxon>Basidiomycota</taxon>
        <taxon>Agaricomycotina</taxon>
        <taxon>Agaricomycetes</taxon>
        <taxon>Agaricomycetidae</taxon>
        <taxon>Agaricales</taxon>
        <taxon>Agaricineae</taxon>
        <taxon>Psathyrellaceae</taxon>
        <taxon>Candolleomyces</taxon>
    </lineage>
</organism>
<dbReference type="OrthoDB" id="256333at2759"/>
<evidence type="ECO:0000313" key="5">
    <source>
        <dbReference type="Proteomes" id="UP000290288"/>
    </source>
</evidence>
<comment type="caution">
    <text evidence="4">The sequence shown here is derived from an EMBL/GenBank/DDBJ whole genome shotgun (WGS) entry which is preliminary data.</text>
</comment>
<dbReference type="SUPFAM" id="SSF50129">
    <property type="entry name" value="GroES-like"/>
    <property type="match status" value="1"/>
</dbReference>
<dbReference type="Gene3D" id="3.40.50.720">
    <property type="entry name" value="NAD(P)-binding Rossmann-like Domain"/>
    <property type="match status" value="1"/>
</dbReference>
<dbReference type="PANTHER" id="PTHR42813:SF1">
    <property type="entry name" value="DEHYDROGENASE, PUTATIVE (AFU_ORTHOLOGUE AFUA_5G03930)-RELATED"/>
    <property type="match status" value="1"/>
</dbReference>
<name>A0A4Q2D0N0_9AGAR</name>
<keyword evidence="3" id="KW-0862">Zinc</keyword>
<evidence type="ECO:0000256" key="1">
    <source>
        <dbReference type="ARBA" id="ARBA00001947"/>
    </source>
</evidence>
<dbReference type="InterPro" id="IPR011032">
    <property type="entry name" value="GroES-like_sf"/>
</dbReference>
<evidence type="ECO:0000313" key="4">
    <source>
        <dbReference type="EMBL" id="RXW12703.1"/>
    </source>
</evidence>
<protein>
    <submittedName>
        <fullName evidence="4">Uncharacterized protein</fullName>
    </submittedName>
</protein>
<dbReference type="GO" id="GO:0046872">
    <property type="term" value="F:metal ion binding"/>
    <property type="evidence" value="ECO:0007669"/>
    <property type="project" value="UniProtKB-KW"/>
</dbReference>
<dbReference type="PANTHER" id="PTHR42813">
    <property type="entry name" value="ZINC-TYPE ALCOHOL DEHYDROGENASE-LIKE"/>
    <property type="match status" value="1"/>
</dbReference>
<keyword evidence="2" id="KW-0479">Metal-binding</keyword>
<gene>
    <name evidence="4" type="ORF">EST38_g13152</name>
</gene>
<evidence type="ECO:0000256" key="2">
    <source>
        <dbReference type="ARBA" id="ARBA00022723"/>
    </source>
</evidence>
<reference evidence="4 5" key="1">
    <citation type="submission" date="2019-01" db="EMBL/GenBank/DDBJ databases">
        <title>Draft genome sequence of Psathyrella aberdarensis IHI B618.</title>
        <authorList>
            <person name="Buettner E."/>
            <person name="Kellner H."/>
        </authorList>
    </citation>
    <scope>NUCLEOTIDE SEQUENCE [LARGE SCALE GENOMIC DNA]</scope>
    <source>
        <strain evidence="4 5">IHI B618</strain>
    </source>
</reference>
<comment type="cofactor">
    <cofactor evidence="1">
        <name>Zn(2+)</name>
        <dbReference type="ChEBI" id="CHEBI:29105"/>
    </cofactor>
</comment>
<dbReference type="Gene3D" id="3.90.180.10">
    <property type="entry name" value="Medium-chain alcohol dehydrogenases, catalytic domain"/>
    <property type="match status" value="1"/>
</dbReference>
<evidence type="ECO:0000256" key="3">
    <source>
        <dbReference type="ARBA" id="ARBA00022833"/>
    </source>
</evidence>
<dbReference type="InterPro" id="IPR036291">
    <property type="entry name" value="NAD(P)-bd_dom_sf"/>
</dbReference>
<dbReference type="AlphaFoldDB" id="A0A4Q2D0N0"/>
<dbReference type="STRING" id="2316362.A0A4Q2D0N0"/>
<sequence>MQKGDILGNEFRVRILPEEALVYVHYINNSSLQQFMYGTRGAEFYGDSRMTGQAEFVRVPRGSVNLLPTPDHVPNEQALHLSDILPTSYHAIADTGVEKGDTVAIWGPIPIGLYAAKWAQIKGASRVYCY</sequence>
<dbReference type="EMBL" id="SDEE01001149">
    <property type="protein sequence ID" value="RXW12703.1"/>
    <property type="molecule type" value="Genomic_DNA"/>
</dbReference>
<dbReference type="Proteomes" id="UP000290288">
    <property type="component" value="Unassembled WGS sequence"/>
</dbReference>
<accession>A0A4Q2D0N0</accession>